<evidence type="ECO:0000259" key="6">
    <source>
        <dbReference type="Pfam" id="PF17057"/>
    </source>
</evidence>
<dbReference type="Pfam" id="PF09848">
    <property type="entry name" value="SLFN-g3_helicase"/>
    <property type="match status" value="1"/>
</dbReference>
<dbReference type="GO" id="GO:0005524">
    <property type="term" value="F:ATP binding"/>
    <property type="evidence" value="ECO:0007669"/>
    <property type="project" value="UniProtKB-KW"/>
</dbReference>
<dbReference type="Pfam" id="PF21026">
    <property type="entry name" value="SLFN_GTPase-like"/>
    <property type="match status" value="1"/>
</dbReference>
<comment type="similarity">
    <text evidence="1">Belongs to the Schlafen family. Subgroup III subfamily.</text>
</comment>
<dbReference type="InterPro" id="IPR038461">
    <property type="entry name" value="Schlafen_AlbA_2_dom_sf"/>
</dbReference>
<evidence type="ECO:0000259" key="5">
    <source>
        <dbReference type="Pfam" id="PF09848"/>
    </source>
</evidence>
<dbReference type="Pfam" id="PF17057">
    <property type="entry name" value="B3R"/>
    <property type="match status" value="1"/>
</dbReference>
<gene>
    <name evidence="8" type="ORF">KIL84_000244</name>
</gene>
<evidence type="ECO:0000259" key="4">
    <source>
        <dbReference type="Pfam" id="PF04326"/>
    </source>
</evidence>
<reference evidence="8" key="1">
    <citation type="submission" date="2021-09" db="EMBL/GenBank/DDBJ databases">
        <title>The genome of Mauremys mutica provides insights into the evolution of semi-aquatic lifestyle.</title>
        <authorList>
            <person name="Gong S."/>
            <person name="Gao Y."/>
        </authorList>
    </citation>
    <scope>NUCLEOTIDE SEQUENCE</scope>
    <source>
        <strain evidence="8">MM-2020</strain>
        <tissue evidence="8">Muscle</tissue>
    </source>
</reference>
<keyword evidence="2" id="KW-0547">Nucleotide-binding</keyword>
<organism evidence="8 9">
    <name type="scientific">Mauremys mutica</name>
    <name type="common">yellowpond turtle</name>
    <dbReference type="NCBI Taxonomy" id="74926"/>
    <lineage>
        <taxon>Eukaryota</taxon>
        <taxon>Metazoa</taxon>
        <taxon>Chordata</taxon>
        <taxon>Craniata</taxon>
        <taxon>Vertebrata</taxon>
        <taxon>Euteleostomi</taxon>
        <taxon>Archelosauria</taxon>
        <taxon>Testudinata</taxon>
        <taxon>Testudines</taxon>
        <taxon>Cryptodira</taxon>
        <taxon>Durocryptodira</taxon>
        <taxon>Testudinoidea</taxon>
        <taxon>Geoemydidae</taxon>
        <taxon>Geoemydinae</taxon>
        <taxon>Mauremys</taxon>
    </lineage>
</organism>
<name>A0A9D3XGH8_9SAUR</name>
<evidence type="ECO:0008006" key="10">
    <source>
        <dbReference type="Google" id="ProtNLM"/>
    </source>
</evidence>
<dbReference type="EMBL" id="JAHDVG010000473">
    <property type="protein sequence ID" value="KAH1178913.1"/>
    <property type="molecule type" value="Genomic_DNA"/>
</dbReference>
<feature type="domain" description="Schlafen GTPase-like" evidence="7">
    <location>
        <begin position="438"/>
        <end position="575"/>
    </location>
</feature>
<evidence type="ECO:0000256" key="3">
    <source>
        <dbReference type="ARBA" id="ARBA00022840"/>
    </source>
</evidence>
<accession>A0A9D3XGH8</accession>
<feature type="domain" description="Schlafen group 3-like DNA/RNA helicase" evidence="5">
    <location>
        <begin position="628"/>
        <end position="717"/>
    </location>
</feature>
<dbReference type="Pfam" id="PF04326">
    <property type="entry name" value="SLFN_AlbA_2"/>
    <property type="match status" value="1"/>
</dbReference>
<dbReference type="InterPro" id="IPR048729">
    <property type="entry name" value="SLFN_GTPase-like"/>
</dbReference>
<feature type="non-terminal residue" evidence="8">
    <location>
        <position position="940"/>
    </location>
</feature>
<evidence type="ECO:0000259" key="7">
    <source>
        <dbReference type="Pfam" id="PF21026"/>
    </source>
</evidence>
<dbReference type="InterPro" id="IPR018647">
    <property type="entry name" value="SLFN_3-like_DNA/RNA_helicase"/>
</dbReference>
<feature type="domain" description="Poxin-Schlafen/Schlafen-like N-terminal" evidence="6">
    <location>
        <begin position="130"/>
        <end position="241"/>
    </location>
</feature>
<feature type="domain" description="Schlafen AlbA-2" evidence="4">
    <location>
        <begin position="243"/>
        <end position="353"/>
    </location>
</feature>
<proteinExistence type="inferred from homology"/>
<comment type="caution">
    <text evidence="8">The sequence shown here is derived from an EMBL/GenBank/DDBJ whole genome shotgun (WGS) entry which is preliminary data.</text>
</comment>
<evidence type="ECO:0000256" key="1">
    <source>
        <dbReference type="ARBA" id="ARBA00010114"/>
    </source>
</evidence>
<dbReference type="AlphaFoldDB" id="A0A9D3XGH8"/>
<dbReference type="InterPro" id="IPR031450">
    <property type="entry name" value="Poxin-SLFN/SLFN_N"/>
</dbReference>
<evidence type="ECO:0000256" key="2">
    <source>
        <dbReference type="ARBA" id="ARBA00022741"/>
    </source>
</evidence>
<protein>
    <recommendedName>
        <fullName evidence="10">Schlafen family member 13</fullName>
    </recommendedName>
</protein>
<dbReference type="SUPFAM" id="SSF52540">
    <property type="entry name" value="P-loop containing nucleoside triphosphate hydrolases"/>
    <property type="match status" value="1"/>
</dbReference>
<dbReference type="InterPro" id="IPR007421">
    <property type="entry name" value="Schlafen_AlbA_2_dom"/>
</dbReference>
<keyword evidence="9" id="KW-1185">Reference proteome</keyword>
<dbReference type="PANTHER" id="PTHR12155">
    <property type="entry name" value="SCHLAFEN"/>
    <property type="match status" value="1"/>
</dbReference>
<evidence type="ECO:0000313" key="8">
    <source>
        <dbReference type="EMBL" id="KAH1178913.1"/>
    </source>
</evidence>
<evidence type="ECO:0000313" key="9">
    <source>
        <dbReference type="Proteomes" id="UP000827986"/>
    </source>
</evidence>
<dbReference type="PANTHER" id="PTHR12155:SF30">
    <property type="entry name" value="PROTEIN SLFN14"/>
    <property type="match status" value="1"/>
</dbReference>
<dbReference type="Proteomes" id="UP000827986">
    <property type="component" value="Unassembled WGS sequence"/>
</dbReference>
<sequence>AWEAGPLDRFIEAACSASAQQTQKRKSEARNLVAMEESLLYVDWSTDYPDAVVNVGKVTFGEKSRNKMTDCNLRRKQVGNISRAACALLNSGGGVIKAEVDNKGYNYAEHGIGQDIEKALTELTPSKMSQKYFDFEYMQENNCVLIFVKSWSSDGSSSPRICSLRTCLCQRSLTRTDSMSPTEAAQFLKEKEVSARRKRDETEPRAKKALLSDVQQEQNMYTSAERFYQRDCLCFGEKLNFTESAHVEFKNFATKNILKYIKEILPNYISAFANTQGGFLFIGVDDNGTVVGCRKDIVNINELKEAIEHVKGKLPISHFCSSLPGVNLECKMLGVYDKDQNLYGYVCAVRIHLFCCAVFSETPDSWTVKDNEIMRMTANEWTALMMATDPEISNLCEAFRTELSVSCAPPLTKTVFSSKGLACLCDLQESLFPANGNGITYKPDNLSKELFSEYPGLEDLMNEQMEELQYSQGLLIFARSWAVAVGLPEKEHVVCDALLIASGKYPTLYTVMKDCSMAGFEYSQPIACTLKQKLVNDGGYTQKVCVIPHLLQLGTNRAQNNDSGVQVRYPLSYVLLPNDMPDLLHSLVIILLSFRSFLSDRLGREFFNLLTIKQYEILTKNLHKSKKLFIYGLPGTGKTVVALNTIERIKNVFRCRSDEILYICENQPLKIIVERKNICQSVARVGFLNGKYDPLVKHIVIDEAQNFRSEEGDWYTKAQRITQGHGHCESGVLWIFLDYLQTSHPFRCGLPHPSEHYPQEWLTVGVRNATQIYNTMVQEMQNIVECPQIDIPFERLRMLLNEAECGHPLPGVCRVEENLDMDEIVTYVVDTCRQYFQSGYSGKDIAILCNTKKEMDRYSQILKPQMREMMRHLRLDACFTTADNVLGHGIVLDSIRRFSGLERNIVFGINPVPTQEEISDNLKLCVASRANLHLHLLYER</sequence>
<dbReference type="InterPro" id="IPR027417">
    <property type="entry name" value="P-loop_NTPase"/>
</dbReference>
<dbReference type="Gene3D" id="3.40.50.300">
    <property type="entry name" value="P-loop containing nucleotide triphosphate hydrolases"/>
    <property type="match status" value="1"/>
</dbReference>
<dbReference type="Gene3D" id="3.30.950.30">
    <property type="entry name" value="Schlafen, AAA domain"/>
    <property type="match status" value="1"/>
</dbReference>
<dbReference type="InterPro" id="IPR029684">
    <property type="entry name" value="Schlafen"/>
</dbReference>
<keyword evidence="3" id="KW-0067">ATP-binding</keyword>